<dbReference type="Pfam" id="PF06748">
    <property type="entry name" value="DUF1217"/>
    <property type="match status" value="1"/>
</dbReference>
<dbReference type="STRING" id="1353528.DT23_14225"/>
<evidence type="ECO:0000313" key="2">
    <source>
        <dbReference type="Proteomes" id="UP000027471"/>
    </source>
</evidence>
<dbReference type="Proteomes" id="UP000027471">
    <property type="component" value="Unassembled WGS sequence"/>
</dbReference>
<dbReference type="EMBL" id="AUNB01000022">
    <property type="protein sequence ID" value="KEO60150.1"/>
    <property type="molecule type" value="Genomic_DNA"/>
</dbReference>
<comment type="caution">
    <text evidence="1">The sequence shown here is derived from an EMBL/GenBank/DDBJ whole genome shotgun (WGS) entry which is preliminary data.</text>
</comment>
<dbReference type="SUPFAM" id="SSF158837">
    <property type="entry name" value="AGR C 984p-like"/>
    <property type="match status" value="1"/>
</dbReference>
<dbReference type="eggNOG" id="ENOG502ZBJH">
    <property type="taxonomic scope" value="Bacteria"/>
</dbReference>
<accession>A0A074JWA2</accession>
<gene>
    <name evidence="1" type="ORF">DT23_14225</name>
</gene>
<evidence type="ECO:0000313" key="1">
    <source>
        <dbReference type="EMBL" id="KEO60150.1"/>
    </source>
</evidence>
<keyword evidence="2" id="KW-1185">Reference proteome</keyword>
<dbReference type="Gene3D" id="1.10.3700.10">
    <property type="entry name" value="AGR C 984p-like"/>
    <property type="match status" value="1"/>
</dbReference>
<dbReference type="OrthoDB" id="7824597at2"/>
<protein>
    <recommendedName>
        <fullName evidence="3">Flagellar protein</fullName>
    </recommendedName>
</protein>
<name>A0A074JWA2_9RHOB</name>
<reference evidence="1 2" key="1">
    <citation type="journal article" date="2015" name="Antonie Van Leeuwenhoek">
        <title>Thioclava indica sp. nov., isolated from surface seawater of the Indian Ocean.</title>
        <authorList>
            <person name="Liu Y."/>
            <person name="Lai Q."/>
            <person name="Du J."/>
            <person name="Xu H."/>
            <person name="Jiang L."/>
            <person name="Shao Z."/>
        </authorList>
    </citation>
    <scope>NUCLEOTIDE SEQUENCE [LARGE SCALE GENOMIC DNA]</scope>
    <source>
        <strain evidence="1 2">DT23-4</strain>
    </source>
</reference>
<dbReference type="RefSeq" id="WP_038130401.1">
    <property type="nucleotide sequence ID" value="NZ_AUNB01000022.1"/>
</dbReference>
<proteinExistence type="predicted"/>
<dbReference type="InterPro" id="IPR023157">
    <property type="entry name" value="AGR-C-984p-like_sf"/>
</dbReference>
<organism evidence="1 2">
    <name type="scientific">Thioclava indica</name>
    <dbReference type="NCBI Taxonomy" id="1353528"/>
    <lineage>
        <taxon>Bacteria</taxon>
        <taxon>Pseudomonadati</taxon>
        <taxon>Pseudomonadota</taxon>
        <taxon>Alphaproteobacteria</taxon>
        <taxon>Rhodobacterales</taxon>
        <taxon>Paracoccaceae</taxon>
        <taxon>Thioclava</taxon>
    </lineage>
</organism>
<dbReference type="AlphaFoldDB" id="A0A074JWA2"/>
<dbReference type="InterPro" id="IPR010626">
    <property type="entry name" value="DUF1217"/>
</dbReference>
<evidence type="ECO:0008006" key="3">
    <source>
        <dbReference type="Google" id="ProtNLM"/>
    </source>
</evidence>
<sequence>MSYQPIVPFTGFAGWSFLNRTMEKQQTAFSASSDIQGNEDYFREKIGSITTAQELVDDRRLLTVALGAFGLDDDIDNKFFIRKVLDEGSLDADSLANKLSDKTYLALTQAFGFGDYTIPRSTLSDFPDEILAQYETRQFEIAVGNSDNDMRLALALQRDLPELAAKTNSETTKWYTIIGSSTMSSVFQTALGLPSSVGSLDVDAQVRMYSAKSKQLYGSTDPAQFSNTDKLEKLTRDFLLRSQLSTTSSISSGDAALTLLQNTSSGSLSLLL</sequence>